<evidence type="ECO:0000313" key="4">
    <source>
        <dbReference type="Proteomes" id="UP000334990"/>
    </source>
</evidence>
<sequence>MKAQRVLLAIVVAAATLTACGPLQVGAAATVGDQRITSEQLDNGVRDFEAAMSAAKIPADQVQLPGTVPQAVLLQLANINQFTQVGLANGVVISEGEIDAFISQQGGKASVEQALLGRGVPPSSVRDWLRASISAQKMITELGGGTDEAATTAGQQKLGLEAEKIPVKFNPRYGNFDPAQGWVPSNRFGSITPAAPQGEAPPAQGEAPPAQGEAPPAG</sequence>
<evidence type="ECO:0000313" key="3">
    <source>
        <dbReference type="EMBL" id="GES06174.1"/>
    </source>
</evidence>
<dbReference type="InterPro" id="IPR027304">
    <property type="entry name" value="Trigger_fact/SurA_dom_sf"/>
</dbReference>
<feature type="signal peptide" evidence="2">
    <location>
        <begin position="1"/>
        <end position="27"/>
    </location>
</feature>
<gene>
    <name evidence="3" type="ORF">Acor_82430</name>
</gene>
<dbReference type="RefSeq" id="WP_155342100.1">
    <property type="nucleotide sequence ID" value="NZ_BAAABN010000008.1"/>
</dbReference>
<dbReference type="AlphaFoldDB" id="A0A5M3WB56"/>
<dbReference type="PROSITE" id="PS51257">
    <property type="entry name" value="PROKAR_LIPOPROTEIN"/>
    <property type="match status" value="1"/>
</dbReference>
<dbReference type="SUPFAM" id="SSF109998">
    <property type="entry name" value="Triger factor/SurA peptide-binding domain-like"/>
    <property type="match status" value="1"/>
</dbReference>
<proteinExistence type="predicted"/>
<dbReference type="OrthoDB" id="3212108at2"/>
<dbReference type="Proteomes" id="UP000334990">
    <property type="component" value="Unassembled WGS sequence"/>
</dbReference>
<evidence type="ECO:0000256" key="1">
    <source>
        <dbReference type="SAM" id="MobiDB-lite"/>
    </source>
</evidence>
<name>A0A5M3WB56_9ACTN</name>
<accession>A0A5M3WB56</accession>
<feature type="compositionally biased region" description="Low complexity" evidence="1">
    <location>
        <begin position="193"/>
        <end position="218"/>
    </location>
</feature>
<dbReference type="EMBL" id="BLAD01000136">
    <property type="protein sequence ID" value="GES06174.1"/>
    <property type="molecule type" value="Genomic_DNA"/>
</dbReference>
<keyword evidence="3" id="KW-0449">Lipoprotein</keyword>
<reference evidence="3 4" key="1">
    <citation type="submission" date="2019-10" db="EMBL/GenBank/DDBJ databases">
        <title>Whole genome shotgun sequence of Acrocarpospora corrugata NBRC 13972.</title>
        <authorList>
            <person name="Ichikawa N."/>
            <person name="Kimura A."/>
            <person name="Kitahashi Y."/>
            <person name="Komaki H."/>
            <person name="Oguchi A."/>
        </authorList>
    </citation>
    <scope>NUCLEOTIDE SEQUENCE [LARGE SCALE GENOMIC DNA]</scope>
    <source>
        <strain evidence="3 4">NBRC 13972</strain>
    </source>
</reference>
<evidence type="ECO:0000256" key="2">
    <source>
        <dbReference type="SAM" id="SignalP"/>
    </source>
</evidence>
<protein>
    <submittedName>
        <fullName evidence="3">Lipoprotein</fullName>
    </submittedName>
</protein>
<keyword evidence="2" id="KW-0732">Signal</keyword>
<feature type="region of interest" description="Disordered" evidence="1">
    <location>
        <begin position="178"/>
        <end position="218"/>
    </location>
</feature>
<comment type="caution">
    <text evidence="3">The sequence shown here is derived from an EMBL/GenBank/DDBJ whole genome shotgun (WGS) entry which is preliminary data.</text>
</comment>
<keyword evidence="4" id="KW-1185">Reference proteome</keyword>
<feature type="chain" id="PRO_5038817781" evidence="2">
    <location>
        <begin position="28"/>
        <end position="218"/>
    </location>
</feature>
<organism evidence="3 4">
    <name type="scientific">Acrocarpospora corrugata</name>
    <dbReference type="NCBI Taxonomy" id="35763"/>
    <lineage>
        <taxon>Bacteria</taxon>
        <taxon>Bacillati</taxon>
        <taxon>Actinomycetota</taxon>
        <taxon>Actinomycetes</taxon>
        <taxon>Streptosporangiales</taxon>
        <taxon>Streptosporangiaceae</taxon>
        <taxon>Acrocarpospora</taxon>
    </lineage>
</organism>